<dbReference type="Pfam" id="PF00155">
    <property type="entry name" value="Aminotran_1_2"/>
    <property type="match status" value="1"/>
</dbReference>
<feature type="domain" description="HTH gntR-type" evidence="6">
    <location>
        <begin position="16"/>
        <end position="84"/>
    </location>
</feature>
<dbReference type="CDD" id="cd07377">
    <property type="entry name" value="WHTH_GntR"/>
    <property type="match status" value="1"/>
</dbReference>
<keyword evidence="2" id="KW-0663">Pyridoxal phosphate</keyword>
<keyword evidence="5" id="KW-0804">Transcription</keyword>
<dbReference type="PANTHER" id="PTHR46577:SF1">
    <property type="entry name" value="HTH-TYPE TRANSCRIPTIONAL REGULATORY PROTEIN GABR"/>
    <property type="match status" value="1"/>
</dbReference>
<organism evidence="7 8">
    <name type="scientific">Robbsia betulipollinis</name>
    <dbReference type="NCBI Taxonomy" id="2981849"/>
    <lineage>
        <taxon>Bacteria</taxon>
        <taxon>Pseudomonadati</taxon>
        <taxon>Pseudomonadota</taxon>
        <taxon>Betaproteobacteria</taxon>
        <taxon>Burkholderiales</taxon>
        <taxon>Burkholderiaceae</taxon>
        <taxon>Robbsia</taxon>
    </lineage>
</organism>
<dbReference type="InterPro" id="IPR015421">
    <property type="entry name" value="PyrdxlP-dep_Trfase_major"/>
</dbReference>
<dbReference type="PANTHER" id="PTHR46577">
    <property type="entry name" value="HTH-TYPE TRANSCRIPTIONAL REGULATORY PROTEIN GABR"/>
    <property type="match status" value="1"/>
</dbReference>
<comment type="caution">
    <text evidence="7">The sequence shown here is derived from an EMBL/GenBank/DDBJ whole genome shotgun (WGS) entry which is preliminary data.</text>
</comment>
<evidence type="ECO:0000313" key="8">
    <source>
        <dbReference type="Proteomes" id="UP001082899"/>
    </source>
</evidence>
<dbReference type="InterPro" id="IPR004839">
    <property type="entry name" value="Aminotransferase_I/II_large"/>
</dbReference>
<dbReference type="Gene3D" id="3.40.640.10">
    <property type="entry name" value="Type I PLP-dependent aspartate aminotransferase-like (Major domain)"/>
    <property type="match status" value="1"/>
</dbReference>
<dbReference type="Pfam" id="PF00392">
    <property type="entry name" value="GntR"/>
    <property type="match status" value="1"/>
</dbReference>
<gene>
    <name evidence="7" type="ORF">OVY01_21095</name>
</gene>
<accession>A0ABT3ZT72</accession>
<dbReference type="InterPro" id="IPR051446">
    <property type="entry name" value="HTH_trans_reg/aminotransferase"/>
</dbReference>
<dbReference type="GO" id="GO:0008483">
    <property type="term" value="F:transaminase activity"/>
    <property type="evidence" value="ECO:0007669"/>
    <property type="project" value="UniProtKB-KW"/>
</dbReference>
<keyword evidence="3" id="KW-0805">Transcription regulation</keyword>
<evidence type="ECO:0000256" key="4">
    <source>
        <dbReference type="ARBA" id="ARBA00023125"/>
    </source>
</evidence>
<protein>
    <submittedName>
        <fullName evidence="7">PLP-dependent aminotransferase family protein</fullName>
    </submittedName>
</protein>
<dbReference type="PROSITE" id="PS50949">
    <property type="entry name" value="HTH_GNTR"/>
    <property type="match status" value="1"/>
</dbReference>
<comment type="similarity">
    <text evidence="1">In the C-terminal section; belongs to the class-I pyridoxal-phosphate-dependent aminotransferase family.</text>
</comment>
<evidence type="ECO:0000256" key="1">
    <source>
        <dbReference type="ARBA" id="ARBA00005384"/>
    </source>
</evidence>
<dbReference type="SUPFAM" id="SSF53383">
    <property type="entry name" value="PLP-dependent transferases"/>
    <property type="match status" value="1"/>
</dbReference>
<evidence type="ECO:0000313" key="7">
    <source>
        <dbReference type="EMBL" id="MCY0389647.1"/>
    </source>
</evidence>
<dbReference type="Proteomes" id="UP001082899">
    <property type="component" value="Unassembled WGS sequence"/>
</dbReference>
<evidence type="ECO:0000256" key="3">
    <source>
        <dbReference type="ARBA" id="ARBA00023015"/>
    </source>
</evidence>
<dbReference type="InterPro" id="IPR036388">
    <property type="entry name" value="WH-like_DNA-bd_sf"/>
</dbReference>
<reference evidence="7" key="1">
    <citation type="submission" date="2022-11" db="EMBL/GenBank/DDBJ databases">
        <title>Robbsia betulipollinis sp. nov., isolated from pollen of birch (Betula pendula).</title>
        <authorList>
            <person name="Shi H."/>
            <person name="Ambika Manirajan B."/>
            <person name="Ratering S."/>
            <person name="Geissler-Plaum R."/>
            <person name="Schnell S."/>
        </authorList>
    </citation>
    <scope>NUCLEOTIDE SEQUENCE</scope>
    <source>
        <strain evidence="7">Bb-Pol-6</strain>
    </source>
</reference>
<evidence type="ECO:0000256" key="5">
    <source>
        <dbReference type="ARBA" id="ARBA00023163"/>
    </source>
</evidence>
<evidence type="ECO:0000256" key="2">
    <source>
        <dbReference type="ARBA" id="ARBA00022898"/>
    </source>
</evidence>
<dbReference type="InterPro" id="IPR036390">
    <property type="entry name" value="WH_DNA-bd_sf"/>
</dbReference>
<proteinExistence type="inferred from homology"/>
<keyword evidence="4" id="KW-0238">DNA-binding</keyword>
<dbReference type="InterPro" id="IPR015424">
    <property type="entry name" value="PyrdxlP-dep_Trfase"/>
</dbReference>
<keyword evidence="8" id="KW-1185">Reference proteome</keyword>
<keyword evidence="7" id="KW-0032">Aminotransferase</keyword>
<dbReference type="Gene3D" id="1.10.10.10">
    <property type="entry name" value="Winged helix-like DNA-binding domain superfamily/Winged helix DNA-binding domain"/>
    <property type="match status" value="1"/>
</dbReference>
<keyword evidence="7" id="KW-0808">Transferase</keyword>
<dbReference type="InterPro" id="IPR000524">
    <property type="entry name" value="Tscrpt_reg_HTH_GntR"/>
</dbReference>
<dbReference type="SMART" id="SM00345">
    <property type="entry name" value="HTH_GNTR"/>
    <property type="match status" value="1"/>
</dbReference>
<dbReference type="SUPFAM" id="SSF46785">
    <property type="entry name" value="Winged helix' DNA-binding domain"/>
    <property type="match status" value="1"/>
</dbReference>
<dbReference type="EMBL" id="JAPMXC010000011">
    <property type="protein sequence ID" value="MCY0389647.1"/>
    <property type="molecule type" value="Genomic_DNA"/>
</dbReference>
<name>A0ABT3ZT72_9BURK</name>
<evidence type="ECO:0000259" key="6">
    <source>
        <dbReference type="PROSITE" id="PS50949"/>
    </source>
</evidence>
<dbReference type="CDD" id="cd00609">
    <property type="entry name" value="AAT_like"/>
    <property type="match status" value="1"/>
</dbReference>
<sequence>MDHAHWTPRLRKNERKPVYLAIADAIGDDIALGRLSHAQRLPPQRELAERLGLNFTTVARAYVEAQRRGLIESTVGRGSFVSGQRRPSVPRALVAGPVLDMTMNMPPEPDSARVHDAMRAGCIALAGEIAHLTRYQDFGGSARDCEAGQLWLRRRGLAVDPALVIVVPGAQCALLAALTSLAPPGASICCEELTYPGMRALAKQLGIRLIGLPTDSEGIDALAFAGACAQYAPKALYCVPTLNNPTTLTTSVARRHALAEVARHYDVPIIEDDPYGLLQADAPPPIAEFAPERTIYIAGLSKTLSAGLRVGYMVAPSAAARARLVSALRATTVMASPITAALASRWIGDGTADIMLAAIRKETAARARIAMRVLPAGAAWVHRDAFHVWLRLPEGWIATDFAAQMNACGVGVVASPAFAVSAHPPEAVRICLGGPLTREQIGGALTLVAQRVAAPRDVAPAVI</sequence>